<dbReference type="AlphaFoldDB" id="A0A368BQG7"/>
<dbReference type="PIRSF" id="PIRSF001415">
    <property type="entry name" value="Porphbilin_synth"/>
    <property type="match status" value="1"/>
</dbReference>
<gene>
    <name evidence="13" type="ORF">DBW97_00055</name>
</gene>
<dbReference type="NCBIfam" id="NF006762">
    <property type="entry name" value="PRK09283.1"/>
    <property type="match status" value="1"/>
</dbReference>
<dbReference type="GO" id="GO:0004655">
    <property type="term" value="F:porphobilinogen synthase activity"/>
    <property type="evidence" value="ECO:0007669"/>
    <property type="project" value="UniProtKB-EC"/>
</dbReference>
<dbReference type="Proteomes" id="UP000252147">
    <property type="component" value="Unassembled WGS sequence"/>
</dbReference>
<dbReference type="GO" id="GO:0005829">
    <property type="term" value="C:cytosol"/>
    <property type="evidence" value="ECO:0007669"/>
    <property type="project" value="TreeGrafter"/>
</dbReference>
<evidence type="ECO:0000256" key="6">
    <source>
        <dbReference type="ARBA" id="ARBA00023239"/>
    </source>
</evidence>
<evidence type="ECO:0000256" key="1">
    <source>
        <dbReference type="ARBA" id="ARBA00004694"/>
    </source>
</evidence>
<evidence type="ECO:0000256" key="9">
    <source>
        <dbReference type="ARBA" id="ARBA00047651"/>
    </source>
</evidence>
<keyword evidence="7" id="KW-0627">Porphyrin biosynthesis</keyword>
<evidence type="ECO:0000256" key="8">
    <source>
        <dbReference type="ARBA" id="ARBA00032837"/>
    </source>
</evidence>
<protein>
    <recommendedName>
        <fullName evidence="4">Delta-aminolevulinic acid dehydratase</fullName>
        <ecNumber evidence="3">4.2.1.24</ecNumber>
    </recommendedName>
    <alternativeName>
        <fullName evidence="8">Porphobilinogen synthase</fullName>
    </alternativeName>
</protein>
<feature type="binding site" evidence="11">
    <location>
        <position position="241"/>
    </location>
    <ligand>
        <name>Mg(2+)</name>
        <dbReference type="ChEBI" id="CHEBI:18420"/>
    </ligand>
</feature>
<evidence type="ECO:0000256" key="2">
    <source>
        <dbReference type="ARBA" id="ARBA00008055"/>
    </source>
</evidence>
<comment type="catalytic activity">
    <reaction evidence="9">
        <text>2 5-aminolevulinate = porphobilinogen + 2 H2O + H(+)</text>
        <dbReference type="Rhea" id="RHEA:24064"/>
        <dbReference type="ChEBI" id="CHEBI:15377"/>
        <dbReference type="ChEBI" id="CHEBI:15378"/>
        <dbReference type="ChEBI" id="CHEBI:58126"/>
        <dbReference type="ChEBI" id="CHEBI:356416"/>
        <dbReference type="EC" id="4.2.1.24"/>
    </reaction>
</comment>
<evidence type="ECO:0000256" key="3">
    <source>
        <dbReference type="ARBA" id="ARBA00012053"/>
    </source>
</evidence>
<accession>A0A368BQG7</accession>
<dbReference type="PRINTS" id="PR00144">
    <property type="entry name" value="DALDHYDRTASE"/>
</dbReference>
<comment type="caution">
    <text evidence="13">The sequence shown here is derived from an EMBL/GenBank/DDBJ whole genome shotgun (WGS) entry which is preliminary data.</text>
</comment>
<keyword evidence="11" id="KW-0460">Magnesium</keyword>
<comment type="pathway">
    <text evidence="1">Porphyrin-containing compound metabolism; protoporphyrin-IX biosynthesis; coproporphyrinogen-III from 5-aminolevulinate: step 1/4.</text>
</comment>
<evidence type="ECO:0000256" key="12">
    <source>
        <dbReference type="RuleBase" id="RU004161"/>
    </source>
</evidence>
<evidence type="ECO:0000256" key="4">
    <source>
        <dbReference type="ARBA" id="ARBA00020771"/>
    </source>
</evidence>
<evidence type="ECO:0000256" key="11">
    <source>
        <dbReference type="PIRSR" id="PIRSR001415-5"/>
    </source>
</evidence>
<dbReference type="PANTHER" id="PTHR11458">
    <property type="entry name" value="DELTA-AMINOLEVULINIC ACID DEHYDRATASE"/>
    <property type="match status" value="1"/>
</dbReference>
<proteinExistence type="inferred from homology"/>
<keyword evidence="5" id="KW-0350">Heme biosynthesis</keyword>
<dbReference type="InterPro" id="IPR001731">
    <property type="entry name" value="ALAD"/>
</dbReference>
<evidence type="ECO:0000313" key="13">
    <source>
        <dbReference type="EMBL" id="RCL39154.1"/>
    </source>
</evidence>
<dbReference type="GO" id="GO:0008270">
    <property type="term" value="F:zinc ion binding"/>
    <property type="evidence" value="ECO:0007669"/>
    <property type="project" value="TreeGrafter"/>
</dbReference>
<name>A0A368BQG7_9GAMM</name>
<dbReference type="SUPFAM" id="SSF51569">
    <property type="entry name" value="Aldolase"/>
    <property type="match status" value="1"/>
</dbReference>
<evidence type="ECO:0000256" key="5">
    <source>
        <dbReference type="ARBA" id="ARBA00023133"/>
    </source>
</evidence>
<keyword evidence="6 13" id="KW-0456">Lyase</keyword>
<dbReference type="EMBL" id="QOPD01000001">
    <property type="protein sequence ID" value="RCL39154.1"/>
    <property type="molecule type" value="Genomic_DNA"/>
</dbReference>
<dbReference type="UniPathway" id="UPA00251">
    <property type="reaction ID" value="UER00318"/>
</dbReference>
<sequence length="333" mass="37359">MKSLSRKFPYTRSRRLRSNQTIRDLVAENQIQVNKLIQPLFVSDTNKKNIDITTMPGQKLFSKLGLFKEIETLQKIGIGTVALFPNLTSIKKNNFGDEALNPENFLCTILEQVKERFPEQVLIADVALDPYTSSGHDGVVINGNVDNDLTLNSLAEMSLNLANSGADILAPSDMMDGRVGVIRETLEQEGHSDTILLSYAAKYASNFYGPFRDAVGSKQKKGISKSTYQMDIRNSKESFKEIELDINEGADIVMVKPAMVNQDIIKLVSDNYDVPVFAYQVSGEYTMLMNSIDKKIFDHNVIEESLMTLFRSGSASVLTYFAKWFAQKYDKSN</sequence>
<feature type="active site" description="Schiff-base intermediate with substrate" evidence="10">
    <location>
        <position position="202"/>
    </location>
</feature>
<organism evidence="13 14">
    <name type="scientific">SAR86 cluster bacterium</name>
    <dbReference type="NCBI Taxonomy" id="2030880"/>
    <lineage>
        <taxon>Bacteria</taxon>
        <taxon>Pseudomonadati</taxon>
        <taxon>Pseudomonadota</taxon>
        <taxon>Gammaproteobacteria</taxon>
        <taxon>SAR86 cluster</taxon>
    </lineage>
</organism>
<keyword evidence="11" id="KW-0479">Metal-binding</keyword>
<comment type="similarity">
    <text evidence="2 12">Belongs to the ALAD family.</text>
</comment>
<dbReference type="InterPro" id="IPR013785">
    <property type="entry name" value="Aldolase_TIM"/>
</dbReference>
<dbReference type="GO" id="GO:0006782">
    <property type="term" value="P:protoporphyrinogen IX biosynthetic process"/>
    <property type="evidence" value="ECO:0007669"/>
    <property type="project" value="UniProtKB-UniPathway"/>
</dbReference>
<dbReference type="Pfam" id="PF00490">
    <property type="entry name" value="ALAD"/>
    <property type="match status" value="1"/>
</dbReference>
<dbReference type="Gene3D" id="3.20.20.70">
    <property type="entry name" value="Aldolase class I"/>
    <property type="match status" value="1"/>
</dbReference>
<reference evidence="13 14" key="1">
    <citation type="journal article" date="2018" name="Microbiome">
        <title>Fine metagenomic profile of the Mediterranean stratified and mixed water columns revealed by assembly and recruitment.</title>
        <authorList>
            <person name="Haro-Moreno J.M."/>
            <person name="Lopez-Perez M."/>
            <person name="De La Torre J.R."/>
            <person name="Picazo A."/>
            <person name="Camacho A."/>
            <person name="Rodriguez-Valera F."/>
        </authorList>
    </citation>
    <scope>NUCLEOTIDE SEQUENCE [LARGE SCALE GENOMIC DNA]</scope>
    <source>
        <strain evidence="13">MED-G83</strain>
    </source>
</reference>
<evidence type="ECO:0000313" key="14">
    <source>
        <dbReference type="Proteomes" id="UP000252147"/>
    </source>
</evidence>
<dbReference type="PANTHER" id="PTHR11458:SF0">
    <property type="entry name" value="DELTA-AMINOLEVULINIC ACID DEHYDRATASE"/>
    <property type="match status" value="1"/>
</dbReference>
<dbReference type="EC" id="4.2.1.24" evidence="3"/>
<evidence type="ECO:0000256" key="10">
    <source>
        <dbReference type="PIRSR" id="PIRSR001415-1"/>
    </source>
</evidence>
<feature type="active site" description="Schiff-base intermediate with substrate" evidence="10">
    <location>
        <position position="256"/>
    </location>
</feature>
<evidence type="ECO:0000256" key="7">
    <source>
        <dbReference type="ARBA" id="ARBA00023244"/>
    </source>
</evidence>
<dbReference type="SMART" id="SM01004">
    <property type="entry name" value="ALAD"/>
    <property type="match status" value="1"/>
</dbReference>